<dbReference type="Pfam" id="PF26061">
    <property type="entry name" value="DUF8021"/>
    <property type="match status" value="1"/>
</dbReference>
<accession>A0A8S8ZPB3</accession>
<dbReference type="Proteomes" id="UP000433876">
    <property type="component" value="Unassembled WGS sequence"/>
</dbReference>
<organism evidence="3 4">
    <name type="scientific">Sordaria macrospora</name>
    <dbReference type="NCBI Taxonomy" id="5147"/>
    <lineage>
        <taxon>Eukaryota</taxon>
        <taxon>Fungi</taxon>
        <taxon>Dikarya</taxon>
        <taxon>Ascomycota</taxon>
        <taxon>Pezizomycotina</taxon>
        <taxon>Sordariomycetes</taxon>
        <taxon>Sordariomycetidae</taxon>
        <taxon>Sordariales</taxon>
        <taxon>Sordariaceae</taxon>
        <taxon>Sordaria</taxon>
    </lineage>
</organism>
<feature type="domain" description="DUF8021" evidence="2">
    <location>
        <begin position="151"/>
        <end position="240"/>
    </location>
</feature>
<dbReference type="InterPro" id="IPR058334">
    <property type="entry name" value="DUF8021"/>
</dbReference>
<sequence length="257" mass="28752">MRSPMLFIVFSTLVTSVSSHCTSSWLRDVTNTYTFALSAGKPEFFTRAYISLNTSYTDLAYIGFSDWIVTSTFTQVISTDPSRPYVIGTRIVFSNTHHNDTKVTLIETLATKPGDWLFNATGYAYWNLQEQWDPILTECSVNGDEGVNAERRDSRAAIKAPGDAYFDRFSNVNVSVPFNMPCARLEGSAVYTDLQLLYKQTCDLGLPSHVQLTNRRYVVDETMGAVAICGIVIFLGSREGRSPIYIRCRLVLRRGAG</sequence>
<evidence type="ECO:0000259" key="2">
    <source>
        <dbReference type="Pfam" id="PF26061"/>
    </source>
</evidence>
<reference evidence="3 4" key="1">
    <citation type="submission" date="2017-07" db="EMBL/GenBank/DDBJ databases">
        <title>Genome sequence of the Sordaria macrospora wild type strain R19027.</title>
        <authorList>
            <person name="Nowrousian M."/>
            <person name="Teichert I."/>
            <person name="Kueck U."/>
        </authorList>
    </citation>
    <scope>NUCLEOTIDE SEQUENCE [LARGE SCALE GENOMIC DNA]</scope>
    <source>
        <strain evidence="3 4">R19027</strain>
        <tissue evidence="3">Mycelium</tissue>
    </source>
</reference>
<dbReference type="VEuPathDB" id="FungiDB:SMAC_12612"/>
<evidence type="ECO:0000256" key="1">
    <source>
        <dbReference type="SAM" id="SignalP"/>
    </source>
</evidence>
<gene>
    <name evidence="3" type="ORF">SMACR_12612</name>
</gene>
<protein>
    <recommendedName>
        <fullName evidence="2">DUF8021 domain-containing protein</fullName>
    </recommendedName>
</protein>
<feature type="signal peptide" evidence="1">
    <location>
        <begin position="1"/>
        <end position="19"/>
    </location>
</feature>
<comment type="caution">
    <text evidence="3">The sequence shown here is derived from an EMBL/GenBank/DDBJ whole genome shotgun (WGS) entry which is preliminary data.</text>
</comment>
<feature type="chain" id="PRO_5035813043" description="DUF8021 domain-containing protein" evidence="1">
    <location>
        <begin position="20"/>
        <end position="257"/>
    </location>
</feature>
<keyword evidence="1" id="KW-0732">Signal</keyword>
<evidence type="ECO:0000313" key="3">
    <source>
        <dbReference type="EMBL" id="KAA8630195.1"/>
    </source>
</evidence>
<name>A0A8S8ZPB3_SORMA</name>
<proteinExistence type="predicted"/>
<dbReference type="AlphaFoldDB" id="A0A8S8ZPB3"/>
<dbReference type="EMBL" id="NMPR01000111">
    <property type="protein sequence ID" value="KAA8630195.1"/>
    <property type="molecule type" value="Genomic_DNA"/>
</dbReference>
<evidence type="ECO:0000313" key="4">
    <source>
        <dbReference type="Proteomes" id="UP000433876"/>
    </source>
</evidence>